<gene>
    <name evidence="1" type="ORF">NCCP691_20860</name>
</gene>
<accession>A0ABQ4Q4Z8</accession>
<name>A0ABQ4Q4Z8_9BURK</name>
<reference evidence="1 2" key="1">
    <citation type="journal article" date="2022" name="Int. J. Syst. Evol. Microbiol.">
        <title>Noviherbaspirillum aridicola sp. nov., isolated from an arid soil in Pakistan.</title>
        <authorList>
            <person name="Khan I.U."/>
            <person name="Saqib M."/>
            <person name="Amin A."/>
            <person name="Hussain F."/>
            <person name="Li L."/>
            <person name="Liu Y.H."/>
            <person name="Fang B.Z."/>
            <person name="Ahmed I."/>
            <person name="Li W.J."/>
        </authorList>
    </citation>
    <scope>NUCLEOTIDE SEQUENCE [LARGE SCALE GENOMIC DNA]</scope>
    <source>
        <strain evidence="1 2">NCCP-691</strain>
    </source>
</reference>
<protein>
    <submittedName>
        <fullName evidence="1">Uncharacterized protein</fullName>
    </submittedName>
</protein>
<evidence type="ECO:0000313" key="2">
    <source>
        <dbReference type="Proteomes" id="UP000887222"/>
    </source>
</evidence>
<organism evidence="1 2">
    <name type="scientific">Noviherbaspirillum aridicola</name>
    <dbReference type="NCBI Taxonomy" id="2849687"/>
    <lineage>
        <taxon>Bacteria</taxon>
        <taxon>Pseudomonadati</taxon>
        <taxon>Pseudomonadota</taxon>
        <taxon>Betaproteobacteria</taxon>
        <taxon>Burkholderiales</taxon>
        <taxon>Oxalobacteraceae</taxon>
        <taxon>Noviherbaspirillum</taxon>
    </lineage>
</organism>
<proteinExistence type="predicted"/>
<dbReference type="RefSeq" id="WP_220808237.1">
    <property type="nucleotide sequence ID" value="NZ_BPMK01000008.1"/>
</dbReference>
<dbReference type="Proteomes" id="UP000887222">
    <property type="component" value="Unassembled WGS sequence"/>
</dbReference>
<dbReference type="EMBL" id="BPMK01000008">
    <property type="protein sequence ID" value="GIZ52072.1"/>
    <property type="molecule type" value="Genomic_DNA"/>
</dbReference>
<comment type="caution">
    <text evidence="1">The sequence shown here is derived from an EMBL/GenBank/DDBJ whole genome shotgun (WGS) entry which is preliminary data.</text>
</comment>
<sequence>MYAILELSPAARERLLQAVPPALPVVVCDHVTLYDGPDDEDKRRRLERDFGSGWEAVGIARSDDVLALVVAHDGGTVREIYDGGTFHCTHSLAAGHDAIESNEVIARHGWAPLPAPIPLDGKLSLR</sequence>
<evidence type="ECO:0000313" key="1">
    <source>
        <dbReference type="EMBL" id="GIZ52072.1"/>
    </source>
</evidence>
<keyword evidence="2" id="KW-1185">Reference proteome</keyword>